<dbReference type="InterPro" id="IPR000515">
    <property type="entry name" value="MetI-like"/>
</dbReference>
<dbReference type="RefSeq" id="WP_097571690.1">
    <property type="nucleotide sequence ID" value="NZ_NWQG01000007.1"/>
</dbReference>
<evidence type="ECO:0000313" key="9">
    <source>
        <dbReference type="EMBL" id="PDQ22819.1"/>
    </source>
</evidence>
<evidence type="ECO:0000256" key="3">
    <source>
        <dbReference type="ARBA" id="ARBA00022475"/>
    </source>
</evidence>
<dbReference type="SUPFAM" id="SSF161098">
    <property type="entry name" value="MetI-like"/>
    <property type="match status" value="1"/>
</dbReference>
<dbReference type="PANTHER" id="PTHR30151">
    <property type="entry name" value="ALKANE SULFONATE ABC TRANSPORTER-RELATED, MEMBRANE SUBUNIT"/>
    <property type="match status" value="1"/>
</dbReference>
<dbReference type="Gene3D" id="1.10.3720.10">
    <property type="entry name" value="MetI-like"/>
    <property type="match status" value="1"/>
</dbReference>
<comment type="subcellular location">
    <subcellularLocation>
        <location evidence="1 7">Cell membrane</location>
        <topology evidence="1 7">Multi-pass membrane protein</topology>
    </subcellularLocation>
</comment>
<evidence type="ECO:0000313" key="10">
    <source>
        <dbReference type="Proteomes" id="UP000219182"/>
    </source>
</evidence>
<evidence type="ECO:0000259" key="8">
    <source>
        <dbReference type="PROSITE" id="PS50928"/>
    </source>
</evidence>
<evidence type="ECO:0000256" key="6">
    <source>
        <dbReference type="ARBA" id="ARBA00023136"/>
    </source>
</evidence>
<feature type="transmembrane region" description="Helical" evidence="7">
    <location>
        <begin position="100"/>
        <end position="126"/>
    </location>
</feature>
<keyword evidence="6 7" id="KW-0472">Membrane</keyword>
<feature type="transmembrane region" description="Helical" evidence="7">
    <location>
        <begin position="184"/>
        <end position="207"/>
    </location>
</feature>
<dbReference type="AlphaFoldDB" id="A0A2A6FLJ4"/>
<organism evidence="9 10">
    <name type="scientific">Mesorhizobium sanjuanii</name>
    <dbReference type="NCBI Taxonomy" id="2037900"/>
    <lineage>
        <taxon>Bacteria</taxon>
        <taxon>Pseudomonadati</taxon>
        <taxon>Pseudomonadota</taxon>
        <taxon>Alphaproteobacteria</taxon>
        <taxon>Hyphomicrobiales</taxon>
        <taxon>Phyllobacteriaceae</taxon>
        <taxon>Mesorhizobium</taxon>
    </lineage>
</organism>
<dbReference type="Pfam" id="PF00528">
    <property type="entry name" value="BPD_transp_1"/>
    <property type="match status" value="1"/>
</dbReference>
<keyword evidence="5 7" id="KW-1133">Transmembrane helix</keyword>
<keyword evidence="10" id="KW-1185">Reference proteome</keyword>
<keyword evidence="2 7" id="KW-0813">Transport</keyword>
<proteinExistence type="inferred from homology"/>
<keyword evidence="4 7" id="KW-0812">Transmembrane</keyword>
<dbReference type="CDD" id="cd06261">
    <property type="entry name" value="TM_PBP2"/>
    <property type="match status" value="1"/>
</dbReference>
<comment type="caution">
    <text evidence="9">The sequence shown here is derived from an EMBL/GenBank/DDBJ whole genome shotgun (WGS) entry which is preliminary data.</text>
</comment>
<dbReference type="InterPro" id="IPR035906">
    <property type="entry name" value="MetI-like_sf"/>
</dbReference>
<evidence type="ECO:0000256" key="2">
    <source>
        <dbReference type="ARBA" id="ARBA00022448"/>
    </source>
</evidence>
<accession>A0A2A6FLJ4</accession>
<name>A0A2A6FLJ4_9HYPH</name>
<dbReference type="PROSITE" id="PS50928">
    <property type="entry name" value="ABC_TM1"/>
    <property type="match status" value="1"/>
</dbReference>
<dbReference type="EMBL" id="NWQG01000007">
    <property type="protein sequence ID" value="PDQ22819.1"/>
    <property type="molecule type" value="Genomic_DNA"/>
</dbReference>
<feature type="domain" description="ABC transmembrane type-1" evidence="8">
    <location>
        <begin position="62"/>
        <end position="250"/>
    </location>
</feature>
<feature type="transmembrane region" description="Helical" evidence="7">
    <location>
        <begin position="12"/>
        <end position="34"/>
    </location>
</feature>
<gene>
    <name evidence="9" type="ORF">CN311_01595</name>
</gene>
<reference evidence="9 10" key="1">
    <citation type="submission" date="2017-09" db="EMBL/GenBank/DDBJ databases">
        <title>Mesorhizobum sanjuanii sp. nov. isolated from nodules of Lotus tenuis in saline-alkaline lowlands of Flooding Pampa.</title>
        <authorList>
            <person name="Sannazzaro A.I."/>
            <person name="Torres Tejerizo G.A."/>
            <person name="Fontana F."/>
            <person name="Cumpa Velazquez L.M."/>
            <person name="Hansen L."/>
            <person name="Pistorio M."/>
            <person name="Estrella M.J."/>
        </authorList>
    </citation>
    <scope>NUCLEOTIDE SEQUENCE [LARGE SCALE GENOMIC DNA]</scope>
    <source>
        <strain evidence="9 10">BSA136</strain>
    </source>
</reference>
<comment type="similarity">
    <text evidence="7">Belongs to the binding-protein-dependent transport system permease family.</text>
</comment>
<keyword evidence="3" id="KW-1003">Cell membrane</keyword>
<dbReference type="GO" id="GO:0005886">
    <property type="term" value="C:plasma membrane"/>
    <property type="evidence" value="ECO:0007669"/>
    <property type="project" value="UniProtKB-SubCell"/>
</dbReference>
<feature type="transmembrane region" description="Helical" evidence="7">
    <location>
        <begin position="227"/>
        <end position="249"/>
    </location>
</feature>
<feature type="transmembrane region" description="Helical" evidence="7">
    <location>
        <begin position="132"/>
        <end position="151"/>
    </location>
</feature>
<evidence type="ECO:0000256" key="7">
    <source>
        <dbReference type="RuleBase" id="RU363032"/>
    </source>
</evidence>
<sequence>MLNSSSPDAEGSALARIVLPAFGALSLLAVWQFLLPWLGVPKFIVPTPAQVVLRIAADPYLLWQNLLPTLIESVCGLFIGNIAAILLAIAFVYSKTVERAYFPVVLFLNTIPVLAIAPIIILIFGIGIFPKIIIASIICFFPTLVNMTRGLDAVSANERELMHVLSASPLEIFWKLRAPRSLPFLFASLRISSTACVVGAIVGEWIGANKGLGALIIQSTFNYRSDLLYAAIILSSSLAVVIFIIVTTIERRVIRYQ</sequence>
<protein>
    <submittedName>
        <fullName evidence="9">ABC transporter permease</fullName>
    </submittedName>
</protein>
<dbReference type="GO" id="GO:0055085">
    <property type="term" value="P:transmembrane transport"/>
    <property type="evidence" value="ECO:0007669"/>
    <property type="project" value="InterPro"/>
</dbReference>
<dbReference type="PANTHER" id="PTHR30151:SF20">
    <property type="entry name" value="ABC TRANSPORTER PERMEASE PROTEIN HI_0355-RELATED"/>
    <property type="match status" value="1"/>
</dbReference>
<evidence type="ECO:0000256" key="5">
    <source>
        <dbReference type="ARBA" id="ARBA00022989"/>
    </source>
</evidence>
<feature type="transmembrane region" description="Helical" evidence="7">
    <location>
        <begin position="70"/>
        <end position="93"/>
    </location>
</feature>
<evidence type="ECO:0000256" key="4">
    <source>
        <dbReference type="ARBA" id="ARBA00022692"/>
    </source>
</evidence>
<dbReference type="Proteomes" id="UP000219182">
    <property type="component" value="Unassembled WGS sequence"/>
</dbReference>
<evidence type="ECO:0000256" key="1">
    <source>
        <dbReference type="ARBA" id="ARBA00004651"/>
    </source>
</evidence>